<dbReference type="PANTHER" id="PTHR10417">
    <property type="entry name" value="GLUCOCORTICOID MODULATORY ELEMENT-BINDING PROTEIN"/>
    <property type="match status" value="1"/>
</dbReference>
<evidence type="ECO:0000313" key="6">
    <source>
        <dbReference type="Proteomes" id="UP000694890"/>
    </source>
</evidence>
<dbReference type="Gene3D" id="3.10.390.10">
    <property type="entry name" value="SAND domain-like"/>
    <property type="match status" value="1"/>
</dbReference>
<feature type="region of interest" description="Disordered" evidence="4">
    <location>
        <begin position="157"/>
        <end position="264"/>
    </location>
</feature>
<dbReference type="InterPro" id="IPR000770">
    <property type="entry name" value="SAND_dom"/>
</dbReference>
<feature type="compositionally biased region" description="Acidic residues" evidence="4">
    <location>
        <begin position="188"/>
        <end position="199"/>
    </location>
</feature>
<dbReference type="InterPro" id="IPR010919">
    <property type="entry name" value="SAND-like_dom_sf"/>
</dbReference>
<organism evidence="6 7">
    <name type="scientific">Lates calcarifer</name>
    <name type="common">Barramundi</name>
    <name type="synonym">Holocentrus calcarifer</name>
    <dbReference type="NCBI Taxonomy" id="8187"/>
    <lineage>
        <taxon>Eukaryota</taxon>
        <taxon>Metazoa</taxon>
        <taxon>Chordata</taxon>
        <taxon>Craniata</taxon>
        <taxon>Vertebrata</taxon>
        <taxon>Euteleostomi</taxon>
        <taxon>Actinopterygii</taxon>
        <taxon>Neopterygii</taxon>
        <taxon>Teleostei</taxon>
        <taxon>Neoteleostei</taxon>
        <taxon>Acanthomorphata</taxon>
        <taxon>Carangaria</taxon>
        <taxon>Carangaria incertae sedis</taxon>
        <taxon>Centropomidae</taxon>
        <taxon>Lates</taxon>
    </lineage>
</organism>
<feature type="compositionally biased region" description="Polar residues" evidence="4">
    <location>
        <begin position="69"/>
        <end position="82"/>
    </location>
</feature>
<keyword evidence="1" id="KW-0805">Transcription regulation</keyword>
<proteinExistence type="predicted"/>
<evidence type="ECO:0000313" key="7">
    <source>
        <dbReference type="RefSeq" id="XP_050929629.1"/>
    </source>
</evidence>
<dbReference type="GO" id="GO:0000978">
    <property type="term" value="F:RNA polymerase II cis-regulatory region sequence-specific DNA binding"/>
    <property type="evidence" value="ECO:0007669"/>
    <property type="project" value="TreeGrafter"/>
</dbReference>
<dbReference type="GO" id="GO:0006357">
    <property type="term" value="P:regulation of transcription by RNA polymerase II"/>
    <property type="evidence" value="ECO:0007669"/>
    <property type="project" value="TreeGrafter"/>
</dbReference>
<feature type="compositionally biased region" description="Basic and acidic residues" evidence="4">
    <location>
        <begin position="231"/>
        <end position="247"/>
    </location>
</feature>
<sequence>MKQKRIRLRPISDEEEEGEEGEEKEDGDRRNSLRKSKKIKYIDDYDDEDEKEEEEEEEEDEDQEGNEQPGPSTQNTYDQMAQENRLPVTCGDKKGFLDVEKLSRGEQCILSNGSWLSPPDFEEFGGKGSSKKWKASIFHEDKPLQDLFDKGILTTKGFKRRRSETLKPKKILSSDESESRSEASEIQSAEETEEDDVKDDDWHPGSEELEREEGEEERVGAENGGEVVDSGDDKSKEEEDKMEKGEMEAEDMPAVTDNDNDNNDFEDRGTNLIISASVINALKTVKIVIPRLQEAKTDRQFSCSEHPKEDGWCKSLVEDAQSEEERQRNGSPGGPFITAVIHTDPPQESGVPLINGGIKEENGEEFMYSDGRTDGQREIKAETGNSSRPLSAPAASSPDIKLDIVSKTKDNESVSSHNANLSISPVLLLPVTDTSFAGDMIADWEKEDFESKHCGKKKEWKREEHLDTSSCEVSVQSIATVNFRDIISNRATTQQGIKEERIEAMSPSTEPQIVLGDCQYDNPGHTDATTLGHDATQLQAMKLEMRDSQTTQVSDSIHSSVMEEGPSSRLSANINLDTMDLDQLKREKIKMQLKVLKLQEEYYTRKLEEFKK</sequence>
<gene>
    <name evidence="7" type="primary">LOC108877626</name>
</gene>
<dbReference type="Pfam" id="PF01342">
    <property type="entry name" value="SAND"/>
    <property type="match status" value="1"/>
</dbReference>
<accession>A0AAJ8BD11</accession>
<dbReference type="PANTHER" id="PTHR10417:SF9">
    <property type="entry name" value="SP140 NUCLEAR BODY PROTEIN"/>
    <property type="match status" value="1"/>
</dbReference>
<dbReference type="SUPFAM" id="SSF63763">
    <property type="entry name" value="SAND domain-like"/>
    <property type="match status" value="1"/>
</dbReference>
<dbReference type="PROSITE" id="PS50864">
    <property type="entry name" value="SAND"/>
    <property type="match status" value="1"/>
</dbReference>
<feature type="compositionally biased region" description="Acidic residues" evidence="4">
    <location>
        <begin position="44"/>
        <end position="65"/>
    </location>
</feature>
<dbReference type="AlphaFoldDB" id="A0AAJ8BD11"/>
<keyword evidence="2" id="KW-0804">Transcription</keyword>
<dbReference type="SMART" id="SM00258">
    <property type="entry name" value="SAND"/>
    <property type="match status" value="1"/>
</dbReference>
<evidence type="ECO:0000259" key="5">
    <source>
        <dbReference type="PROSITE" id="PS50864"/>
    </source>
</evidence>
<dbReference type="Proteomes" id="UP000694890">
    <property type="component" value="Linkage group LG11"/>
</dbReference>
<feature type="compositionally biased region" description="Acidic residues" evidence="4">
    <location>
        <begin position="13"/>
        <end position="25"/>
    </location>
</feature>
<evidence type="ECO:0000256" key="3">
    <source>
        <dbReference type="ARBA" id="ARBA00023242"/>
    </source>
</evidence>
<evidence type="ECO:0000256" key="1">
    <source>
        <dbReference type="ARBA" id="ARBA00023015"/>
    </source>
</evidence>
<evidence type="ECO:0000256" key="4">
    <source>
        <dbReference type="SAM" id="MobiDB-lite"/>
    </source>
</evidence>
<feature type="region of interest" description="Disordered" evidence="4">
    <location>
        <begin position="1"/>
        <end position="91"/>
    </location>
</feature>
<name>A0AAJ8BD11_LATCA</name>
<reference evidence="7" key="1">
    <citation type="submission" date="2025-08" db="UniProtKB">
        <authorList>
            <consortium name="RefSeq"/>
        </authorList>
    </citation>
    <scope>IDENTIFICATION</scope>
    <source>
        <tissue evidence="7">Brain</tissue>
    </source>
</reference>
<protein>
    <submittedName>
        <fullName evidence="7">Midasin isoform X2</fullName>
    </submittedName>
</protein>
<dbReference type="GeneID" id="108877626"/>
<feature type="domain" description="SAND" evidence="5">
    <location>
        <begin position="74"/>
        <end position="154"/>
    </location>
</feature>
<evidence type="ECO:0000256" key="2">
    <source>
        <dbReference type="ARBA" id="ARBA00023163"/>
    </source>
</evidence>
<dbReference type="GO" id="GO:0005634">
    <property type="term" value="C:nucleus"/>
    <property type="evidence" value="ECO:0007669"/>
    <property type="project" value="TreeGrafter"/>
</dbReference>
<dbReference type="RefSeq" id="XP_050929629.1">
    <property type="nucleotide sequence ID" value="XM_051073672.1"/>
</dbReference>
<feature type="region of interest" description="Disordered" evidence="4">
    <location>
        <begin position="110"/>
        <end position="130"/>
    </location>
</feature>
<dbReference type="GO" id="GO:0046872">
    <property type="term" value="F:metal ion binding"/>
    <property type="evidence" value="ECO:0007669"/>
    <property type="project" value="UniProtKB-KW"/>
</dbReference>
<keyword evidence="3" id="KW-0539">Nucleus</keyword>